<accession>A0A4P9C734</accession>
<dbReference type="RefSeq" id="WP_058693806.1">
    <property type="nucleotide sequence ID" value="NZ_CABJDW020000003.1"/>
</dbReference>
<evidence type="ECO:0000259" key="1">
    <source>
        <dbReference type="Pfam" id="PF13290"/>
    </source>
</evidence>
<dbReference type="KEGG" id="emt:CPZ25_007870"/>
<dbReference type="Pfam" id="PF13290">
    <property type="entry name" value="CHB_HEX_C_1"/>
    <property type="match status" value="1"/>
</dbReference>
<keyword evidence="3" id="KW-1185">Reference proteome</keyword>
<proteinExistence type="predicted"/>
<sequence length="211" mass="23390">MKKRHLIALFMILLLLIPSLSGCGKDLTTKISLESGEYYGEQEITLSNAGTGTIYYTLDGSDPRDGGNEYNPEMPLKINYDSTLKAYTKEGSSKGKVVEATYTIKNMEQTDQSSGALMFTAYIRGTYQSGDSRIIFNQDRSLEWQNGSDTGSSPYTITMSSDEDPLKATLTYINNDGKEAKYEIDANAIWQDGSLVINGTTYQPVDDEEEE</sequence>
<dbReference type="AlphaFoldDB" id="A0A4P9C734"/>
<gene>
    <name evidence="2" type="ORF">CPZ25_007870</name>
</gene>
<evidence type="ECO:0000313" key="2">
    <source>
        <dbReference type="EMBL" id="QCT71247.1"/>
    </source>
</evidence>
<dbReference type="InterPro" id="IPR059177">
    <property type="entry name" value="GH29D-like_dom"/>
</dbReference>
<organism evidence="2 3">
    <name type="scientific">Eubacterium maltosivorans</name>
    <dbReference type="NCBI Taxonomy" id="2041044"/>
    <lineage>
        <taxon>Bacteria</taxon>
        <taxon>Bacillati</taxon>
        <taxon>Bacillota</taxon>
        <taxon>Clostridia</taxon>
        <taxon>Eubacteriales</taxon>
        <taxon>Eubacteriaceae</taxon>
        <taxon>Eubacterium</taxon>
    </lineage>
</organism>
<dbReference type="PROSITE" id="PS51257">
    <property type="entry name" value="PROKAR_LIPOPROTEIN"/>
    <property type="match status" value="1"/>
</dbReference>
<dbReference type="EMBL" id="CP029487">
    <property type="protein sequence ID" value="QCT71247.1"/>
    <property type="molecule type" value="Genomic_DNA"/>
</dbReference>
<dbReference type="Proteomes" id="UP000218387">
    <property type="component" value="Chromosome"/>
</dbReference>
<protein>
    <recommendedName>
        <fullName evidence="1">GH29D-like beta-sandwich domain-containing protein</fullName>
    </recommendedName>
</protein>
<feature type="domain" description="GH29D-like beta-sandwich" evidence="1">
    <location>
        <begin position="34"/>
        <end position="92"/>
    </location>
</feature>
<name>A0A4P9C734_EUBML</name>
<evidence type="ECO:0000313" key="3">
    <source>
        <dbReference type="Proteomes" id="UP000218387"/>
    </source>
</evidence>
<reference evidence="2 3" key="1">
    <citation type="submission" date="2018-05" db="EMBL/GenBank/DDBJ databases">
        <title>Genome comparison of Eubacterium sp.</title>
        <authorList>
            <person name="Feng Y."/>
            <person name="Sanchez-Andrea I."/>
            <person name="Stams A.J.M."/>
            <person name="De Vos W.M."/>
        </authorList>
    </citation>
    <scope>NUCLEOTIDE SEQUENCE [LARGE SCALE GENOMIC DNA]</scope>
    <source>
        <strain evidence="2 3">YI</strain>
    </source>
</reference>